<sequence>MDECRMSDTPRVLLVGYGDIACRLTPLLLDRGFAVTGMRRHPERAQLPELHEHSPQFTLVQGDAARVEDWHRIWAEGPYDVIIFTLTPTSYDEFGYQQGYIAPLRAMLAAAGDFDAEALPVICYVSSTAVYGERNGEWVNEETPAQPSGFSGRILLEAENLVLHSGFPGIVIRASGIYGPGRERMQQSILDGTYTVTPAWTNRIHADDLARAIEHLVLMRLADIEMDSVYLATDSEPLQAEEYVQRVAAKLGVDASQLPRSDRIGPRGSKRLSNQRLLDTGFEFLHPSAR</sequence>
<comment type="caution">
    <text evidence="2">The sequence shown here is derived from an EMBL/GenBank/DDBJ whole genome shotgun (WGS) entry which is preliminary data.</text>
</comment>
<evidence type="ECO:0000259" key="1">
    <source>
        <dbReference type="Pfam" id="PF13460"/>
    </source>
</evidence>
<gene>
    <name evidence="2" type="ORF">CWE11_07355</name>
</gene>
<dbReference type="PANTHER" id="PTHR48079:SF6">
    <property type="entry name" value="NAD(P)-BINDING DOMAIN-CONTAINING PROTEIN-RELATED"/>
    <property type="match status" value="1"/>
</dbReference>
<dbReference type="Pfam" id="PF13460">
    <property type="entry name" value="NAD_binding_10"/>
    <property type="match status" value="1"/>
</dbReference>
<accession>A0A432WGM3</accession>
<feature type="domain" description="NAD(P)-binding" evidence="1">
    <location>
        <begin position="18"/>
        <end position="181"/>
    </location>
</feature>
<dbReference type="AlphaFoldDB" id="A0A432WGM3"/>
<dbReference type="EMBL" id="PIPM01000006">
    <property type="protein sequence ID" value="RUO32839.1"/>
    <property type="molecule type" value="Genomic_DNA"/>
</dbReference>
<proteinExistence type="predicted"/>
<dbReference type="InterPro" id="IPR016040">
    <property type="entry name" value="NAD(P)-bd_dom"/>
</dbReference>
<organism evidence="2 3">
    <name type="scientific">Aliidiomarina sanyensis</name>
    <dbReference type="NCBI Taxonomy" id="1249555"/>
    <lineage>
        <taxon>Bacteria</taxon>
        <taxon>Pseudomonadati</taxon>
        <taxon>Pseudomonadota</taxon>
        <taxon>Gammaproteobacteria</taxon>
        <taxon>Alteromonadales</taxon>
        <taxon>Idiomarinaceae</taxon>
        <taxon>Aliidiomarina</taxon>
    </lineage>
</organism>
<dbReference type="Proteomes" id="UP000288405">
    <property type="component" value="Unassembled WGS sequence"/>
</dbReference>
<dbReference type="Gene3D" id="3.40.50.720">
    <property type="entry name" value="NAD(P)-binding Rossmann-like Domain"/>
    <property type="match status" value="1"/>
</dbReference>
<dbReference type="SUPFAM" id="SSF51735">
    <property type="entry name" value="NAD(P)-binding Rossmann-fold domains"/>
    <property type="match status" value="1"/>
</dbReference>
<dbReference type="InterPro" id="IPR051783">
    <property type="entry name" value="NAD(P)-dependent_oxidoreduct"/>
</dbReference>
<dbReference type="PANTHER" id="PTHR48079">
    <property type="entry name" value="PROTEIN YEEZ"/>
    <property type="match status" value="1"/>
</dbReference>
<evidence type="ECO:0000313" key="2">
    <source>
        <dbReference type="EMBL" id="RUO32839.1"/>
    </source>
</evidence>
<name>A0A432WGM3_9GAMM</name>
<evidence type="ECO:0000313" key="3">
    <source>
        <dbReference type="Proteomes" id="UP000288405"/>
    </source>
</evidence>
<keyword evidence="3" id="KW-1185">Reference proteome</keyword>
<dbReference type="InterPro" id="IPR036291">
    <property type="entry name" value="NAD(P)-bd_dom_sf"/>
</dbReference>
<dbReference type="GO" id="GO:0005737">
    <property type="term" value="C:cytoplasm"/>
    <property type="evidence" value="ECO:0007669"/>
    <property type="project" value="TreeGrafter"/>
</dbReference>
<reference evidence="2 3" key="1">
    <citation type="journal article" date="2011" name="Front. Microbiol.">
        <title>Genomic signatures of strain selection and enhancement in Bacillus atrophaeus var. globigii, a historical biowarfare simulant.</title>
        <authorList>
            <person name="Gibbons H.S."/>
            <person name="Broomall S.M."/>
            <person name="McNew L.A."/>
            <person name="Daligault H."/>
            <person name="Chapman C."/>
            <person name="Bruce D."/>
            <person name="Karavis M."/>
            <person name="Krepps M."/>
            <person name="McGregor P.A."/>
            <person name="Hong C."/>
            <person name="Park K.H."/>
            <person name="Akmal A."/>
            <person name="Feldman A."/>
            <person name="Lin J.S."/>
            <person name="Chang W.E."/>
            <person name="Higgs B.W."/>
            <person name="Demirev P."/>
            <person name="Lindquist J."/>
            <person name="Liem A."/>
            <person name="Fochler E."/>
            <person name="Read T.D."/>
            <person name="Tapia R."/>
            <person name="Johnson S."/>
            <person name="Bishop-Lilly K.A."/>
            <person name="Detter C."/>
            <person name="Han C."/>
            <person name="Sozhamannan S."/>
            <person name="Rosenzweig C.N."/>
            <person name="Skowronski E.W."/>
        </authorList>
    </citation>
    <scope>NUCLEOTIDE SEQUENCE [LARGE SCALE GENOMIC DNA]</scope>
    <source>
        <strain evidence="2 3">GYP-17</strain>
    </source>
</reference>
<protein>
    <submittedName>
        <fullName evidence="2">NAD-dependent epimerase</fullName>
    </submittedName>
</protein>
<dbReference type="GO" id="GO:0004029">
    <property type="term" value="F:aldehyde dehydrogenase (NAD+) activity"/>
    <property type="evidence" value="ECO:0007669"/>
    <property type="project" value="TreeGrafter"/>
</dbReference>